<dbReference type="EMBL" id="MU117962">
    <property type="protein sequence ID" value="KAF9653868.1"/>
    <property type="molecule type" value="Genomic_DNA"/>
</dbReference>
<keyword evidence="2" id="KW-1185">Reference proteome</keyword>
<keyword evidence="1" id="KW-0489">Methyltransferase</keyword>
<dbReference type="Proteomes" id="UP000886501">
    <property type="component" value="Unassembled WGS sequence"/>
</dbReference>
<name>A0ACB6ZWW2_THEGA</name>
<reference evidence="1" key="1">
    <citation type="submission" date="2019-10" db="EMBL/GenBank/DDBJ databases">
        <authorList>
            <consortium name="DOE Joint Genome Institute"/>
            <person name="Kuo A."/>
            <person name="Miyauchi S."/>
            <person name="Kiss E."/>
            <person name="Drula E."/>
            <person name="Kohler A."/>
            <person name="Sanchez-Garcia M."/>
            <person name="Andreopoulos B."/>
            <person name="Barry K.W."/>
            <person name="Bonito G."/>
            <person name="Buee M."/>
            <person name="Carver A."/>
            <person name="Chen C."/>
            <person name="Cichocki N."/>
            <person name="Clum A."/>
            <person name="Culley D."/>
            <person name="Crous P.W."/>
            <person name="Fauchery L."/>
            <person name="Girlanda M."/>
            <person name="Hayes R."/>
            <person name="Keri Z."/>
            <person name="Labutti K."/>
            <person name="Lipzen A."/>
            <person name="Lombard V."/>
            <person name="Magnuson J."/>
            <person name="Maillard F."/>
            <person name="Morin E."/>
            <person name="Murat C."/>
            <person name="Nolan M."/>
            <person name="Ohm R."/>
            <person name="Pangilinan J."/>
            <person name="Pereira M."/>
            <person name="Perotto S."/>
            <person name="Peter M."/>
            <person name="Riley R."/>
            <person name="Sitrit Y."/>
            <person name="Stielow B."/>
            <person name="Szollosi G."/>
            <person name="Zifcakova L."/>
            <person name="Stursova M."/>
            <person name="Spatafora J.W."/>
            <person name="Tedersoo L."/>
            <person name="Vaario L.-M."/>
            <person name="Yamada A."/>
            <person name="Yan M."/>
            <person name="Wang P."/>
            <person name="Xu J."/>
            <person name="Bruns T."/>
            <person name="Baldrian P."/>
            <person name="Vilgalys R."/>
            <person name="Henrissat B."/>
            <person name="Grigoriev I.V."/>
            <person name="Hibbett D."/>
            <person name="Nagy L.G."/>
            <person name="Martin F.M."/>
        </authorList>
    </citation>
    <scope>NUCLEOTIDE SEQUENCE</scope>
    <source>
        <strain evidence="1">P2</strain>
    </source>
</reference>
<accession>A0ACB6ZWW2</accession>
<organism evidence="1 2">
    <name type="scientific">Thelephora ganbajun</name>
    <name type="common">Ganba fungus</name>
    <dbReference type="NCBI Taxonomy" id="370292"/>
    <lineage>
        <taxon>Eukaryota</taxon>
        <taxon>Fungi</taxon>
        <taxon>Dikarya</taxon>
        <taxon>Basidiomycota</taxon>
        <taxon>Agaricomycotina</taxon>
        <taxon>Agaricomycetes</taxon>
        <taxon>Thelephorales</taxon>
        <taxon>Thelephoraceae</taxon>
        <taxon>Thelephora</taxon>
    </lineage>
</organism>
<evidence type="ECO:0000313" key="1">
    <source>
        <dbReference type="EMBL" id="KAF9653868.1"/>
    </source>
</evidence>
<sequence>MSHHHHHDPHHHSSEHNHDYSKANAEHFDKESKNQEMIKVGTELAQLSAPYILKYYKFDKETTEVLDFAAGWGLVSKQIIPYAKSILGVDVSQGMVDLYNETGKKEDFSGMKAVCADLKGEEGELDGQKFNVIICNMAYHHFEDVGKMTKILAGFLKPGGKLIVSDFRAGGGEVRKDFAHVIAAHGMAGDVIRDAFAGAGLTDIVIEDAFDYTLFERVLHIFFTVGSKA</sequence>
<gene>
    <name evidence="1" type="ORF">BDM02DRAFT_3086651</name>
</gene>
<comment type="caution">
    <text evidence="1">The sequence shown here is derived from an EMBL/GenBank/DDBJ whole genome shotgun (WGS) entry which is preliminary data.</text>
</comment>
<protein>
    <submittedName>
        <fullName evidence="1">S-adenosyl-L-methionine-dependent methyltransferase</fullName>
    </submittedName>
</protein>
<proteinExistence type="predicted"/>
<keyword evidence="1" id="KW-0808">Transferase</keyword>
<evidence type="ECO:0000313" key="2">
    <source>
        <dbReference type="Proteomes" id="UP000886501"/>
    </source>
</evidence>
<reference evidence="1" key="2">
    <citation type="journal article" date="2020" name="Nat. Commun.">
        <title>Large-scale genome sequencing of mycorrhizal fungi provides insights into the early evolution of symbiotic traits.</title>
        <authorList>
            <person name="Miyauchi S."/>
            <person name="Kiss E."/>
            <person name="Kuo A."/>
            <person name="Drula E."/>
            <person name="Kohler A."/>
            <person name="Sanchez-Garcia M."/>
            <person name="Morin E."/>
            <person name="Andreopoulos B."/>
            <person name="Barry K.W."/>
            <person name="Bonito G."/>
            <person name="Buee M."/>
            <person name="Carver A."/>
            <person name="Chen C."/>
            <person name="Cichocki N."/>
            <person name="Clum A."/>
            <person name="Culley D."/>
            <person name="Crous P.W."/>
            <person name="Fauchery L."/>
            <person name="Girlanda M."/>
            <person name="Hayes R.D."/>
            <person name="Keri Z."/>
            <person name="LaButti K."/>
            <person name="Lipzen A."/>
            <person name="Lombard V."/>
            <person name="Magnuson J."/>
            <person name="Maillard F."/>
            <person name="Murat C."/>
            <person name="Nolan M."/>
            <person name="Ohm R.A."/>
            <person name="Pangilinan J."/>
            <person name="Pereira M.F."/>
            <person name="Perotto S."/>
            <person name="Peter M."/>
            <person name="Pfister S."/>
            <person name="Riley R."/>
            <person name="Sitrit Y."/>
            <person name="Stielow J.B."/>
            <person name="Szollosi G."/>
            <person name="Zifcakova L."/>
            <person name="Stursova M."/>
            <person name="Spatafora J.W."/>
            <person name="Tedersoo L."/>
            <person name="Vaario L.M."/>
            <person name="Yamada A."/>
            <person name="Yan M."/>
            <person name="Wang P."/>
            <person name="Xu J."/>
            <person name="Bruns T."/>
            <person name="Baldrian P."/>
            <person name="Vilgalys R."/>
            <person name="Dunand C."/>
            <person name="Henrissat B."/>
            <person name="Grigoriev I.V."/>
            <person name="Hibbett D."/>
            <person name="Nagy L.G."/>
            <person name="Martin F.M."/>
        </authorList>
    </citation>
    <scope>NUCLEOTIDE SEQUENCE</scope>
    <source>
        <strain evidence="1">P2</strain>
    </source>
</reference>